<dbReference type="Proteomes" id="UP001063228">
    <property type="component" value="Chromosome"/>
</dbReference>
<feature type="transmembrane region" description="Helical" evidence="10">
    <location>
        <begin position="153"/>
        <end position="173"/>
    </location>
</feature>
<evidence type="ECO:0000256" key="1">
    <source>
        <dbReference type="ARBA" id="ARBA00004651"/>
    </source>
</evidence>
<name>A0ABY6FAY4_9PSED</name>
<keyword evidence="6 10" id="KW-1133">Transmembrane helix</keyword>
<organism evidence="11 12">
    <name type="scientific">Pseudomonas phytophila</name>
    <dbReference type="NCBI Taxonomy" id="2867264"/>
    <lineage>
        <taxon>Bacteria</taxon>
        <taxon>Pseudomonadati</taxon>
        <taxon>Pseudomonadota</taxon>
        <taxon>Gammaproteobacteria</taxon>
        <taxon>Pseudomonadales</taxon>
        <taxon>Pseudomonadaceae</taxon>
        <taxon>Pseudomonas</taxon>
    </lineage>
</organism>
<reference evidence="11" key="1">
    <citation type="submission" date="2021-08" db="EMBL/GenBank/DDBJ databases">
        <title>Complete genome sequence of Pseudomonas phytophila.</title>
        <authorList>
            <person name="Weir B.S."/>
            <person name="Templeton M.D."/>
            <person name="Arshed S."/>
            <person name="Andersen M.T."/>
            <person name="Jayaraman J."/>
        </authorList>
    </citation>
    <scope>NUCLEOTIDE SEQUENCE</scope>
    <source>
        <strain evidence="11">ICMP 23753</strain>
    </source>
</reference>
<evidence type="ECO:0000256" key="4">
    <source>
        <dbReference type="ARBA" id="ARBA00022960"/>
    </source>
</evidence>
<feature type="transmembrane region" description="Helical" evidence="10">
    <location>
        <begin position="84"/>
        <end position="106"/>
    </location>
</feature>
<dbReference type="PANTHER" id="PTHR47019">
    <property type="entry name" value="LIPID II FLIPPASE MURJ"/>
    <property type="match status" value="1"/>
</dbReference>
<sequence length="433" mass="46959">MRRQLAVISLLTALSQLAAFFKLWFTAGLFGVSVELDGYNLSLVVPTLISGLLAGVIQTGFFPVRTRLHAQGDVTATRAFERSVFWGCAVLGAVLASLVVVASPLLTQLLIPQNQTAVRDTYMYCLPFVALLIPLSMACDCTGYILAMREKFAYAAGAPVINGILGGLILFIWPENGLLSLVLSTVIGLLAQFAICMFGLYKSEFSIFGSLPECRKLFRYGRDMAYLGGWILPGVFFSNVISTLPPVWAASYGEGVVSAFGYAYRLHTSLIQLLVMSSSTLILARFSTLIAQNDQSGIRRLLRQASIISLTIGVVSALMVWLLGEPVLLLLFGGKFDSEAAFKVTQLWFWLTLGVGFAILSNVFAKLWQAQARPKLMSVMAAISLLAVYVSYMLLRDTMGEQAIALALSAAPAIVVVLGFKLLTTSHRILGAH</sequence>
<comment type="similarity">
    <text evidence="9">Belongs to the MurJ/MviN family.</text>
</comment>
<evidence type="ECO:0000256" key="8">
    <source>
        <dbReference type="ARBA" id="ARBA00060041"/>
    </source>
</evidence>
<feature type="transmembrane region" description="Helical" evidence="10">
    <location>
        <begin position="126"/>
        <end position="146"/>
    </location>
</feature>
<evidence type="ECO:0000256" key="10">
    <source>
        <dbReference type="SAM" id="Phobius"/>
    </source>
</evidence>
<feature type="transmembrane region" description="Helical" evidence="10">
    <location>
        <begin position="225"/>
        <end position="244"/>
    </location>
</feature>
<dbReference type="RefSeq" id="WP_263268036.1">
    <property type="nucleotide sequence ID" value="NZ_CP081201.1"/>
</dbReference>
<feature type="transmembrane region" description="Helical" evidence="10">
    <location>
        <begin position="344"/>
        <end position="364"/>
    </location>
</feature>
<comment type="function">
    <text evidence="8">Involved in peptidoglycan biosynthesis. Transports lipid-linked peptidoglycan precursors from the inner to the outer leaflet of the cytoplasmic membrane.</text>
</comment>
<evidence type="ECO:0000256" key="5">
    <source>
        <dbReference type="ARBA" id="ARBA00022984"/>
    </source>
</evidence>
<dbReference type="InterPro" id="IPR004268">
    <property type="entry name" value="MurJ"/>
</dbReference>
<accession>A0ABY6FAY4</accession>
<proteinExistence type="inferred from homology"/>
<evidence type="ECO:0000256" key="2">
    <source>
        <dbReference type="ARBA" id="ARBA00022475"/>
    </source>
</evidence>
<evidence type="ECO:0000313" key="12">
    <source>
        <dbReference type="Proteomes" id="UP001063228"/>
    </source>
</evidence>
<feature type="transmembrane region" description="Helical" evidence="10">
    <location>
        <begin position="305"/>
        <end position="324"/>
    </location>
</feature>
<evidence type="ECO:0000313" key="11">
    <source>
        <dbReference type="EMBL" id="UXZ95012.1"/>
    </source>
</evidence>
<keyword evidence="3 10" id="KW-0812">Transmembrane</keyword>
<keyword evidence="4" id="KW-0133">Cell shape</keyword>
<feature type="transmembrane region" description="Helical" evidence="10">
    <location>
        <begin position="401"/>
        <end position="423"/>
    </location>
</feature>
<dbReference type="PANTHER" id="PTHR47019:SF1">
    <property type="entry name" value="LIPID II FLIPPASE MURJ"/>
    <property type="match status" value="1"/>
</dbReference>
<evidence type="ECO:0000256" key="7">
    <source>
        <dbReference type="ARBA" id="ARBA00023136"/>
    </source>
</evidence>
<keyword evidence="2" id="KW-1003">Cell membrane</keyword>
<gene>
    <name evidence="11" type="ORF">K3169_22100</name>
</gene>
<evidence type="ECO:0000256" key="9">
    <source>
        <dbReference type="ARBA" id="ARBA00061532"/>
    </source>
</evidence>
<keyword evidence="7 10" id="KW-0472">Membrane</keyword>
<feature type="transmembrane region" description="Helical" evidence="10">
    <location>
        <begin position="376"/>
        <end position="395"/>
    </location>
</feature>
<protein>
    <submittedName>
        <fullName evidence="11">Uncharacterized protein</fullName>
    </submittedName>
</protein>
<feature type="transmembrane region" description="Helical" evidence="10">
    <location>
        <begin position="264"/>
        <end position="284"/>
    </location>
</feature>
<evidence type="ECO:0000256" key="3">
    <source>
        <dbReference type="ARBA" id="ARBA00022692"/>
    </source>
</evidence>
<dbReference type="Pfam" id="PF03023">
    <property type="entry name" value="MurJ"/>
    <property type="match status" value="1"/>
</dbReference>
<feature type="transmembrane region" description="Helical" evidence="10">
    <location>
        <begin position="179"/>
        <end position="201"/>
    </location>
</feature>
<dbReference type="EMBL" id="CP081201">
    <property type="protein sequence ID" value="UXZ95012.1"/>
    <property type="molecule type" value="Genomic_DNA"/>
</dbReference>
<comment type="subcellular location">
    <subcellularLocation>
        <location evidence="1">Cell membrane</location>
        <topology evidence="1">Multi-pass membrane protein</topology>
    </subcellularLocation>
</comment>
<dbReference type="InterPro" id="IPR051050">
    <property type="entry name" value="Lipid_II_flippase_MurJ/MviN"/>
</dbReference>
<evidence type="ECO:0000256" key="6">
    <source>
        <dbReference type="ARBA" id="ARBA00022989"/>
    </source>
</evidence>
<keyword evidence="5" id="KW-0573">Peptidoglycan synthesis</keyword>
<keyword evidence="12" id="KW-1185">Reference proteome</keyword>
<feature type="transmembrane region" description="Helical" evidence="10">
    <location>
        <begin position="43"/>
        <end position="64"/>
    </location>
</feature>